<accession>A0A1Z4GEH7</accession>
<dbReference type="Proteomes" id="UP000218287">
    <property type="component" value="Chromosome"/>
</dbReference>
<evidence type="ECO:0000256" key="4">
    <source>
        <dbReference type="PIRSR" id="PIRSR006806-1"/>
    </source>
</evidence>
<dbReference type="GO" id="GO:0009396">
    <property type="term" value="P:folic acid-containing compound biosynthetic process"/>
    <property type="evidence" value="ECO:0007669"/>
    <property type="project" value="TreeGrafter"/>
</dbReference>
<keyword evidence="3 4" id="KW-0067">ATP-binding</keyword>
<protein>
    <recommendedName>
        <fullName evidence="5">5-formyltetrahydrofolate cyclo-ligase</fullName>
        <ecNumber evidence="5">6.3.3.2</ecNumber>
    </recommendedName>
</protein>
<comment type="similarity">
    <text evidence="1 5">Belongs to the 5-formyltetrahydrofolate cyclo-ligase family.</text>
</comment>
<comment type="catalytic activity">
    <reaction evidence="5">
        <text>(6S)-5-formyl-5,6,7,8-tetrahydrofolate + ATP = (6R)-5,10-methenyltetrahydrofolate + ADP + phosphate</text>
        <dbReference type="Rhea" id="RHEA:10488"/>
        <dbReference type="ChEBI" id="CHEBI:30616"/>
        <dbReference type="ChEBI" id="CHEBI:43474"/>
        <dbReference type="ChEBI" id="CHEBI:57455"/>
        <dbReference type="ChEBI" id="CHEBI:57457"/>
        <dbReference type="ChEBI" id="CHEBI:456216"/>
        <dbReference type="EC" id="6.3.3.2"/>
    </reaction>
</comment>
<dbReference type="NCBIfam" id="TIGR02727">
    <property type="entry name" value="MTHFS_bact"/>
    <property type="match status" value="1"/>
</dbReference>
<evidence type="ECO:0000256" key="3">
    <source>
        <dbReference type="ARBA" id="ARBA00022840"/>
    </source>
</evidence>
<sequence>MDTVNIQLDKVKLRRTLLKKRQLMSVEEWREKSDRICTQIQTFIFYSDAKTILAYFSVRQEPDLNPLFANTKYQWGFPRCVGNSLSWYVWQSGDSLQINSYGISEPYPDAPTIDPSEVDLILVPSVACDRQGYRLGYGGGYYDRLLSSPEWANKPTVGIVFDFAYLQRIPIAPWDKPLKIVVSETGLTGKD</sequence>
<dbReference type="GO" id="GO:0005524">
    <property type="term" value="F:ATP binding"/>
    <property type="evidence" value="ECO:0007669"/>
    <property type="project" value="UniProtKB-KW"/>
</dbReference>
<dbReference type="PIRSF" id="PIRSF006806">
    <property type="entry name" value="FTHF_cligase"/>
    <property type="match status" value="1"/>
</dbReference>
<proteinExistence type="inferred from homology"/>
<evidence type="ECO:0000256" key="1">
    <source>
        <dbReference type="ARBA" id="ARBA00010638"/>
    </source>
</evidence>
<feature type="binding site" evidence="4">
    <location>
        <begin position="10"/>
        <end position="14"/>
    </location>
    <ligand>
        <name>ATP</name>
        <dbReference type="ChEBI" id="CHEBI:30616"/>
    </ligand>
</feature>
<reference evidence="6 7" key="1">
    <citation type="submission" date="2017-06" db="EMBL/GenBank/DDBJ databases">
        <title>Genome sequencing of cyanobaciteial culture collection at National Institute for Environmental Studies (NIES).</title>
        <authorList>
            <person name="Hirose Y."/>
            <person name="Shimura Y."/>
            <person name="Fujisawa T."/>
            <person name="Nakamura Y."/>
            <person name="Kawachi M."/>
        </authorList>
    </citation>
    <scope>NUCLEOTIDE SEQUENCE [LARGE SCALE GENOMIC DNA]</scope>
    <source>
        <strain evidence="6 7">NIES-21</strain>
    </source>
</reference>
<dbReference type="GO" id="GO:0035999">
    <property type="term" value="P:tetrahydrofolate interconversion"/>
    <property type="evidence" value="ECO:0007669"/>
    <property type="project" value="TreeGrafter"/>
</dbReference>
<feature type="binding site" evidence="4">
    <location>
        <position position="61"/>
    </location>
    <ligand>
        <name>substrate</name>
    </ligand>
</feature>
<dbReference type="AlphaFoldDB" id="A0A1Z4GEH7"/>
<keyword evidence="5" id="KW-0479">Metal-binding</keyword>
<dbReference type="Pfam" id="PF01812">
    <property type="entry name" value="5-FTHF_cyc-lig"/>
    <property type="match status" value="1"/>
</dbReference>
<evidence type="ECO:0000313" key="7">
    <source>
        <dbReference type="Proteomes" id="UP000218287"/>
    </source>
</evidence>
<keyword evidence="5" id="KW-0460">Magnesium</keyword>
<dbReference type="EMBL" id="AP018174">
    <property type="protein sequence ID" value="BAY15738.1"/>
    <property type="molecule type" value="Genomic_DNA"/>
</dbReference>
<dbReference type="GO" id="GO:0030272">
    <property type="term" value="F:5-formyltetrahydrofolate cyclo-ligase activity"/>
    <property type="evidence" value="ECO:0007669"/>
    <property type="project" value="UniProtKB-EC"/>
</dbReference>
<dbReference type="PANTHER" id="PTHR23407:SF1">
    <property type="entry name" value="5-FORMYLTETRAHYDROFOLATE CYCLO-LIGASE"/>
    <property type="match status" value="1"/>
</dbReference>
<organism evidence="6 7">
    <name type="scientific">Anabaenopsis circularis NIES-21</name>
    <dbReference type="NCBI Taxonomy" id="1085406"/>
    <lineage>
        <taxon>Bacteria</taxon>
        <taxon>Bacillati</taxon>
        <taxon>Cyanobacteriota</taxon>
        <taxon>Cyanophyceae</taxon>
        <taxon>Nostocales</taxon>
        <taxon>Nodulariaceae</taxon>
        <taxon>Anabaenopsis</taxon>
    </lineage>
</organism>
<dbReference type="SUPFAM" id="SSF100950">
    <property type="entry name" value="NagB/RpiA/CoA transferase-like"/>
    <property type="match status" value="1"/>
</dbReference>
<feature type="binding site" evidence="4">
    <location>
        <begin position="134"/>
        <end position="142"/>
    </location>
    <ligand>
        <name>ATP</name>
        <dbReference type="ChEBI" id="CHEBI:30616"/>
    </ligand>
</feature>
<dbReference type="InterPro" id="IPR002698">
    <property type="entry name" value="FTHF_cligase"/>
</dbReference>
<gene>
    <name evidence="6" type="ORF">NIES21_15570</name>
</gene>
<dbReference type="OrthoDB" id="9801938at2"/>
<evidence type="ECO:0000313" key="6">
    <source>
        <dbReference type="EMBL" id="BAY15738.1"/>
    </source>
</evidence>
<comment type="cofactor">
    <cofactor evidence="5">
        <name>Mg(2+)</name>
        <dbReference type="ChEBI" id="CHEBI:18420"/>
    </cofactor>
</comment>
<name>A0A1Z4GEH7_9CYAN</name>
<evidence type="ECO:0000256" key="2">
    <source>
        <dbReference type="ARBA" id="ARBA00022741"/>
    </source>
</evidence>
<keyword evidence="7" id="KW-1185">Reference proteome</keyword>
<keyword evidence="6" id="KW-0436">Ligase</keyword>
<dbReference type="PANTHER" id="PTHR23407">
    <property type="entry name" value="ATPASE INHIBITOR/5-FORMYLTETRAHYDROFOLATE CYCLO-LIGASE"/>
    <property type="match status" value="1"/>
</dbReference>
<dbReference type="GO" id="GO:0046872">
    <property type="term" value="F:metal ion binding"/>
    <property type="evidence" value="ECO:0007669"/>
    <property type="project" value="UniProtKB-KW"/>
</dbReference>
<dbReference type="EC" id="6.3.3.2" evidence="5"/>
<evidence type="ECO:0000256" key="5">
    <source>
        <dbReference type="RuleBase" id="RU361279"/>
    </source>
</evidence>
<dbReference type="InterPro" id="IPR024185">
    <property type="entry name" value="FTHF_cligase-like_sf"/>
</dbReference>
<dbReference type="Gene3D" id="3.40.50.10420">
    <property type="entry name" value="NagB/RpiA/CoA transferase-like"/>
    <property type="match status" value="1"/>
</dbReference>
<keyword evidence="2 4" id="KW-0547">Nucleotide-binding</keyword>
<dbReference type="InterPro" id="IPR037171">
    <property type="entry name" value="NagB/RpiA_transferase-like"/>
</dbReference>